<dbReference type="Proteomes" id="UP000740883">
    <property type="component" value="Unassembled WGS sequence"/>
</dbReference>
<dbReference type="EMBL" id="SBJO01000093">
    <property type="protein sequence ID" value="KAF9763188.1"/>
    <property type="molecule type" value="Genomic_DNA"/>
</dbReference>
<name>A0A9P6GYH5_9MICR</name>
<reference evidence="1 2" key="1">
    <citation type="journal article" date="2020" name="Genome Biol. Evol.">
        <title>Comparative genomics of strictly vertically transmitted, feminizing microsporidia endosymbionts of amphipod crustaceans.</title>
        <authorList>
            <person name="Cormier A."/>
            <person name="Chebbi M.A."/>
            <person name="Giraud I."/>
            <person name="Wattier R."/>
            <person name="Teixeira M."/>
            <person name="Gilbert C."/>
            <person name="Rigaud T."/>
            <person name="Cordaux R."/>
        </authorList>
    </citation>
    <scope>NUCLEOTIDE SEQUENCE [LARGE SCALE GENOMIC DNA]</scope>
    <source>
        <strain evidence="1 2">Ou3-Ou53</strain>
    </source>
</reference>
<evidence type="ECO:0000313" key="1">
    <source>
        <dbReference type="EMBL" id="KAF9763188.1"/>
    </source>
</evidence>
<keyword evidence="2" id="KW-1185">Reference proteome</keyword>
<proteinExistence type="predicted"/>
<comment type="caution">
    <text evidence="1">The sequence shown here is derived from an EMBL/GenBank/DDBJ whole genome shotgun (WGS) entry which is preliminary data.</text>
</comment>
<dbReference type="AlphaFoldDB" id="A0A9P6GYH5"/>
<gene>
    <name evidence="1" type="ORF">NGRA_1439</name>
</gene>
<organism evidence="1 2">
    <name type="scientific">Nosema granulosis</name>
    <dbReference type="NCBI Taxonomy" id="83296"/>
    <lineage>
        <taxon>Eukaryota</taxon>
        <taxon>Fungi</taxon>
        <taxon>Fungi incertae sedis</taxon>
        <taxon>Microsporidia</taxon>
        <taxon>Nosematidae</taxon>
        <taxon>Nosema</taxon>
    </lineage>
</organism>
<accession>A0A9P6GYH5</accession>
<evidence type="ECO:0000313" key="2">
    <source>
        <dbReference type="Proteomes" id="UP000740883"/>
    </source>
</evidence>
<protein>
    <submittedName>
        <fullName evidence="1">Uncharacterized protein</fullName>
    </submittedName>
</protein>
<sequence length="384" mass="45209">MLILIYYTQLVFTNLSYNLEIFTGYDENFDCLSLSNNTDNTVSNLYSIVVFDGIKEKMCFLKSYKLKNNNISDKQLDFEEIINVQTNIVCKDKIKRKKDQYFQKMGVLGYPEGEYYELRHYVEFGEQVLFEDNISSVYSDVVSIDSRNLNYLILKRHRDYDFNKKSLDCLTKCNETIRSLFKKLDEEIYEVIHSLEKASLDELFFSKGLRFSYFSDKNEIINILKSILVILEKDENDLQGVLEKLKRETTNKDFDVYRMIVDITNIICSRTLLSSVWELVPSIIKDPKDEIIQIHYSLVIKLEVELKDVEIEFLNSLKEPFDMSINYKIVGKSIIINYEEFKNPNQCYINIKVGKEETGPIEIYPHSFQSLANKRRRLDLLTKG</sequence>